<organism evidence="1 2">
    <name type="scientific">Coraliomargarita akajimensis (strain DSM 45221 / IAM 15411 / JCM 23193 / KCTC 12865 / 04OKA010-24)</name>
    <dbReference type="NCBI Taxonomy" id="583355"/>
    <lineage>
        <taxon>Bacteria</taxon>
        <taxon>Pseudomonadati</taxon>
        <taxon>Verrucomicrobiota</taxon>
        <taxon>Opitutia</taxon>
        <taxon>Puniceicoccales</taxon>
        <taxon>Coraliomargaritaceae</taxon>
        <taxon>Coraliomargarita</taxon>
    </lineage>
</organism>
<evidence type="ECO:0000313" key="1">
    <source>
        <dbReference type="EMBL" id="ADE56077.1"/>
    </source>
</evidence>
<dbReference type="KEGG" id="caa:Caka_3064"/>
<keyword evidence="2" id="KW-1185">Reference proteome</keyword>
<sequence length="69" mass="7807">MHVTSDYYRNRELPAPPVCGIAERWMRSVRNAARVAQAADSKKVLRPSVSTLEGMARRHAESRIERIAS</sequence>
<dbReference type="STRING" id="583355.Caka_3064"/>
<name>D5EI37_CORAD</name>
<dbReference type="HOGENOM" id="CLU_2768762_0_0_0"/>
<gene>
    <name evidence="1" type="ordered locus">Caka_3064</name>
</gene>
<dbReference type="EMBL" id="CP001998">
    <property type="protein sequence ID" value="ADE56077.1"/>
    <property type="molecule type" value="Genomic_DNA"/>
</dbReference>
<proteinExistence type="predicted"/>
<reference evidence="1 2" key="1">
    <citation type="journal article" date="2010" name="Stand. Genomic Sci.">
        <title>Complete genome sequence of Coraliomargarita akajimensis type strain (04OKA010-24).</title>
        <authorList>
            <person name="Mavromatis K."/>
            <person name="Abt B."/>
            <person name="Brambilla E."/>
            <person name="Lapidus A."/>
            <person name="Copeland A."/>
            <person name="Deshpande S."/>
            <person name="Nolan M."/>
            <person name="Lucas S."/>
            <person name="Tice H."/>
            <person name="Cheng J.F."/>
            <person name="Han C."/>
            <person name="Detter J.C."/>
            <person name="Woyke T."/>
            <person name="Goodwin L."/>
            <person name="Pitluck S."/>
            <person name="Held B."/>
            <person name="Brettin T."/>
            <person name="Tapia R."/>
            <person name="Ivanova N."/>
            <person name="Mikhailova N."/>
            <person name="Pati A."/>
            <person name="Liolios K."/>
            <person name="Chen A."/>
            <person name="Palaniappan K."/>
            <person name="Land M."/>
            <person name="Hauser L."/>
            <person name="Chang Y.J."/>
            <person name="Jeffries C.D."/>
            <person name="Rohde M."/>
            <person name="Goker M."/>
            <person name="Bristow J."/>
            <person name="Eisen J.A."/>
            <person name="Markowitz V."/>
            <person name="Hugenholtz P."/>
            <person name="Klenk H.P."/>
            <person name="Kyrpides N.C."/>
        </authorList>
    </citation>
    <scope>NUCLEOTIDE SEQUENCE [LARGE SCALE GENOMIC DNA]</scope>
    <source>
        <strain evidence="2">DSM 45221 / IAM 15411 / JCM 23193 / KCTC 12865</strain>
    </source>
</reference>
<accession>D5EI37</accession>
<dbReference type="RefSeq" id="WP_013044793.1">
    <property type="nucleotide sequence ID" value="NC_014008.1"/>
</dbReference>
<dbReference type="AlphaFoldDB" id="D5EI37"/>
<dbReference type="Proteomes" id="UP000000925">
    <property type="component" value="Chromosome"/>
</dbReference>
<protein>
    <submittedName>
        <fullName evidence="1">Uncharacterized protein</fullName>
    </submittedName>
</protein>
<evidence type="ECO:0000313" key="2">
    <source>
        <dbReference type="Proteomes" id="UP000000925"/>
    </source>
</evidence>